<keyword evidence="3" id="KW-1185">Reference proteome</keyword>
<feature type="non-terminal residue" evidence="2">
    <location>
        <position position="1"/>
    </location>
</feature>
<feature type="compositionally biased region" description="Polar residues" evidence="1">
    <location>
        <begin position="188"/>
        <end position="197"/>
    </location>
</feature>
<organism evidence="2 3">
    <name type="scientific">Lithocarpus litseifolius</name>
    <dbReference type="NCBI Taxonomy" id="425828"/>
    <lineage>
        <taxon>Eukaryota</taxon>
        <taxon>Viridiplantae</taxon>
        <taxon>Streptophyta</taxon>
        <taxon>Embryophyta</taxon>
        <taxon>Tracheophyta</taxon>
        <taxon>Spermatophyta</taxon>
        <taxon>Magnoliopsida</taxon>
        <taxon>eudicotyledons</taxon>
        <taxon>Gunneridae</taxon>
        <taxon>Pentapetalae</taxon>
        <taxon>rosids</taxon>
        <taxon>fabids</taxon>
        <taxon>Fagales</taxon>
        <taxon>Fagaceae</taxon>
        <taxon>Lithocarpus</taxon>
    </lineage>
</organism>
<evidence type="ECO:0000313" key="2">
    <source>
        <dbReference type="EMBL" id="KAL0015501.1"/>
    </source>
</evidence>
<evidence type="ECO:0000313" key="3">
    <source>
        <dbReference type="Proteomes" id="UP001459277"/>
    </source>
</evidence>
<dbReference type="AlphaFoldDB" id="A0AAW2E380"/>
<gene>
    <name evidence="2" type="ORF">SO802_002570</name>
</gene>
<protein>
    <submittedName>
        <fullName evidence="2">Uncharacterized protein</fullName>
    </submittedName>
</protein>
<dbReference type="EMBL" id="JAZDWU010000001">
    <property type="protein sequence ID" value="KAL0015501.1"/>
    <property type="molecule type" value="Genomic_DNA"/>
</dbReference>
<comment type="caution">
    <text evidence="2">The sequence shown here is derived from an EMBL/GenBank/DDBJ whole genome shotgun (WGS) entry which is preliminary data.</text>
</comment>
<feature type="region of interest" description="Disordered" evidence="1">
    <location>
        <begin position="131"/>
        <end position="200"/>
    </location>
</feature>
<sequence>PIEELVKEFYSNAWFIGAELKCWVRGKDFIITPDYLAKILQMNHLVNVNTSHYDDKFALIVQILETIGADLEVSSIGTSIGTSRFELKMKTLTLIMYSNLLIMKILTFKGIHPLKNGTVLPRQGPISLHSLQTSKVHSSAERAKKIPSRPLKSDSKISSPTSPIGRRSAAPRASPLPETLPPHILEPQPSNTQSQLGPSIPHMDRMMTLIEGLHERTTRLTNIMYSHNNHIQIRLTTIEI</sequence>
<reference evidence="2 3" key="1">
    <citation type="submission" date="2024-01" db="EMBL/GenBank/DDBJ databases">
        <title>A telomere-to-telomere, gap-free genome of sweet tea (Lithocarpus litseifolius).</title>
        <authorList>
            <person name="Zhou J."/>
        </authorList>
    </citation>
    <scope>NUCLEOTIDE SEQUENCE [LARGE SCALE GENOMIC DNA]</scope>
    <source>
        <strain evidence="2">Zhou-2022a</strain>
        <tissue evidence="2">Leaf</tissue>
    </source>
</reference>
<name>A0AAW2E380_9ROSI</name>
<accession>A0AAW2E380</accession>
<evidence type="ECO:0000256" key="1">
    <source>
        <dbReference type="SAM" id="MobiDB-lite"/>
    </source>
</evidence>
<dbReference type="Proteomes" id="UP001459277">
    <property type="component" value="Unassembled WGS sequence"/>
</dbReference>
<proteinExistence type="predicted"/>